<accession>A0A139I751</accession>
<protein>
    <submittedName>
        <fullName evidence="2">Uncharacterized protein</fullName>
    </submittedName>
</protein>
<feature type="compositionally biased region" description="Basic and acidic residues" evidence="1">
    <location>
        <begin position="1"/>
        <end position="13"/>
    </location>
</feature>
<evidence type="ECO:0000313" key="2">
    <source>
        <dbReference type="EMBL" id="KXT10571.1"/>
    </source>
</evidence>
<dbReference type="OrthoDB" id="424572at2759"/>
<evidence type="ECO:0000256" key="1">
    <source>
        <dbReference type="SAM" id="MobiDB-lite"/>
    </source>
</evidence>
<organism evidence="2 3">
    <name type="scientific">Pseudocercospora musae</name>
    <dbReference type="NCBI Taxonomy" id="113226"/>
    <lineage>
        <taxon>Eukaryota</taxon>
        <taxon>Fungi</taxon>
        <taxon>Dikarya</taxon>
        <taxon>Ascomycota</taxon>
        <taxon>Pezizomycotina</taxon>
        <taxon>Dothideomycetes</taxon>
        <taxon>Dothideomycetidae</taxon>
        <taxon>Mycosphaerellales</taxon>
        <taxon>Mycosphaerellaceae</taxon>
        <taxon>Pseudocercospora</taxon>
    </lineage>
</organism>
<comment type="caution">
    <text evidence="2">The sequence shown here is derived from an EMBL/GenBank/DDBJ whole genome shotgun (WGS) entry which is preliminary data.</text>
</comment>
<keyword evidence="3" id="KW-1185">Reference proteome</keyword>
<feature type="compositionally biased region" description="Basic and acidic residues" evidence="1">
    <location>
        <begin position="25"/>
        <end position="37"/>
    </location>
</feature>
<dbReference type="AlphaFoldDB" id="A0A139I751"/>
<proteinExistence type="predicted"/>
<name>A0A139I751_9PEZI</name>
<feature type="region of interest" description="Disordered" evidence="1">
    <location>
        <begin position="1"/>
        <end position="37"/>
    </location>
</feature>
<gene>
    <name evidence="2" type="ORF">AC579_9181</name>
</gene>
<dbReference type="EMBL" id="LFZO01000251">
    <property type="protein sequence ID" value="KXT10571.1"/>
    <property type="molecule type" value="Genomic_DNA"/>
</dbReference>
<sequence length="181" mass="20104">MHTTEDRRRDDASNKAGTGIANEGARGEGEETSSRSKENILEEVYHLARICPRTLAQTTRRAAASLSGQQTWDDMTMPIQPTNYNRSASTWDQNKLAVLVHARTMMARHSEQMAEGAEKGGPGVCRVCKGYARWQCHRARLSHAAKVSAHSACVRARIVRIRARAGDRHGVHGFRIPVMTK</sequence>
<dbReference type="Proteomes" id="UP000073492">
    <property type="component" value="Unassembled WGS sequence"/>
</dbReference>
<reference evidence="2 3" key="1">
    <citation type="submission" date="2015-07" db="EMBL/GenBank/DDBJ databases">
        <title>Comparative genomics of the Sigatoka disease complex on banana suggests a link between parallel evolutionary changes in Pseudocercospora fijiensis and Pseudocercospora eumusae and increased virulence on the banana host.</title>
        <authorList>
            <person name="Chang T.-C."/>
            <person name="Salvucci A."/>
            <person name="Crous P.W."/>
            <person name="Stergiopoulos I."/>
        </authorList>
    </citation>
    <scope>NUCLEOTIDE SEQUENCE [LARGE SCALE GENOMIC DNA]</scope>
    <source>
        <strain evidence="2 3">CBS 116634</strain>
    </source>
</reference>
<evidence type="ECO:0000313" key="3">
    <source>
        <dbReference type="Proteomes" id="UP000073492"/>
    </source>
</evidence>